<sequence>MRPRASVLAVLIGIGPIRGATEAVVIACVDPQVSHRWPQESDRVGQALEAHRARNIVHRVVLATVGRILVGVNNDIA</sequence>
<evidence type="ECO:0000313" key="1">
    <source>
        <dbReference type="EMBL" id="QDT07682.1"/>
    </source>
</evidence>
<protein>
    <submittedName>
        <fullName evidence="1">Uncharacterized protein</fullName>
    </submittedName>
</protein>
<dbReference type="EMBL" id="CP036525">
    <property type="protein sequence ID" value="QDT07682.1"/>
    <property type="molecule type" value="Genomic_DNA"/>
</dbReference>
<dbReference type="AlphaFoldDB" id="A0A517NKL6"/>
<reference evidence="1 2" key="1">
    <citation type="submission" date="2019-02" db="EMBL/GenBank/DDBJ databases">
        <title>Deep-cultivation of Planctomycetes and their phenomic and genomic characterization uncovers novel biology.</title>
        <authorList>
            <person name="Wiegand S."/>
            <person name="Jogler M."/>
            <person name="Boedeker C."/>
            <person name="Pinto D."/>
            <person name="Vollmers J."/>
            <person name="Rivas-Marin E."/>
            <person name="Kohn T."/>
            <person name="Peeters S.H."/>
            <person name="Heuer A."/>
            <person name="Rast P."/>
            <person name="Oberbeckmann S."/>
            <person name="Bunk B."/>
            <person name="Jeske O."/>
            <person name="Meyerdierks A."/>
            <person name="Storesund J.E."/>
            <person name="Kallscheuer N."/>
            <person name="Luecker S."/>
            <person name="Lage O.M."/>
            <person name="Pohl T."/>
            <person name="Merkel B.J."/>
            <person name="Hornburger P."/>
            <person name="Mueller R.-W."/>
            <person name="Bruemmer F."/>
            <person name="Labrenz M."/>
            <person name="Spormann A.M."/>
            <person name="Op den Camp H."/>
            <person name="Overmann J."/>
            <person name="Amann R."/>
            <person name="Jetten M.S.M."/>
            <person name="Mascher T."/>
            <person name="Medema M.H."/>
            <person name="Devos D.P."/>
            <person name="Kaster A.-K."/>
            <person name="Ovreas L."/>
            <person name="Rohde M."/>
            <person name="Galperin M.Y."/>
            <person name="Jogler C."/>
        </authorList>
    </citation>
    <scope>NUCLEOTIDE SEQUENCE [LARGE SCALE GENOMIC DNA]</scope>
    <source>
        <strain evidence="1 2">K22_7</strain>
    </source>
</reference>
<evidence type="ECO:0000313" key="2">
    <source>
        <dbReference type="Proteomes" id="UP000318538"/>
    </source>
</evidence>
<organism evidence="1 2">
    <name type="scientific">Rubripirellula lacrimiformis</name>
    <dbReference type="NCBI Taxonomy" id="1930273"/>
    <lineage>
        <taxon>Bacteria</taxon>
        <taxon>Pseudomonadati</taxon>
        <taxon>Planctomycetota</taxon>
        <taxon>Planctomycetia</taxon>
        <taxon>Pirellulales</taxon>
        <taxon>Pirellulaceae</taxon>
        <taxon>Rubripirellula</taxon>
    </lineage>
</organism>
<dbReference type="Proteomes" id="UP000318538">
    <property type="component" value="Chromosome"/>
</dbReference>
<dbReference type="KEGG" id="rlc:K227x_61100"/>
<proteinExistence type="predicted"/>
<accession>A0A517NKL6</accession>
<name>A0A517NKL6_9BACT</name>
<keyword evidence="2" id="KW-1185">Reference proteome</keyword>
<gene>
    <name evidence="1" type="ORF">K227x_61100</name>
</gene>